<dbReference type="PANTHER" id="PTHR32089">
    <property type="entry name" value="METHYL-ACCEPTING CHEMOTAXIS PROTEIN MCPB"/>
    <property type="match status" value="1"/>
</dbReference>
<accession>A0ABV6JIC8</accession>
<dbReference type="SMART" id="SM00283">
    <property type="entry name" value="MA"/>
    <property type="match status" value="1"/>
</dbReference>
<dbReference type="InterPro" id="IPR004090">
    <property type="entry name" value="Chemotax_Me-accpt_rcpt"/>
</dbReference>
<dbReference type="PRINTS" id="PR00260">
    <property type="entry name" value="CHEMTRNSDUCR"/>
</dbReference>
<evidence type="ECO:0000259" key="10">
    <source>
        <dbReference type="PROSITE" id="PS50885"/>
    </source>
</evidence>
<dbReference type="Pfam" id="PF05227">
    <property type="entry name" value="CHASE3"/>
    <property type="match status" value="1"/>
</dbReference>
<dbReference type="RefSeq" id="WP_204816371.1">
    <property type="nucleotide sequence ID" value="NZ_JANHOF010000001.1"/>
</dbReference>
<keyword evidence="12" id="KW-1185">Reference proteome</keyword>
<dbReference type="Proteomes" id="UP001589818">
    <property type="component" value="Unassembled WGS sequence"/>
</dbReference>
<dbReference type="InterPro" id="IPR003660">
    <property type="entry name" value="HAMP_dom"/>
</dbReference>
<evidence type="ECO:0000259" key="9">
    <source>
        <dbReference type="PROSITE" id="PS50111"/>
    </source>
</evidence>
<dbReference type="Gene3D" id="6.10.340.10">
    <property type="match status" value="1"/>
</dbReference>
<evidence type="ECO:0000256" key="4">
    <source>
        <dbReference type="ARBA" id="ARBA00023224"/>
    </source>
</evidence>
<dbReference type="PANTHER" id="PTHR32089:SF112">
    <property type="entry name" value="LYSOZYME-LIKE PROTEIN-RELATED"/>
    <property type="match status" value="1"/>
</dbReference>
<sequence>MSRFRFKISYKISIGYVVLLLFLAASLFIVSGTIKSLQSELDSIVNRDLKIHETTHTLDKYASTMETAVYRAIITGERADLGLYEEEKTRWKRDYETLKTLLADNAEQMSRLAGVLGAMDRWFAVSDKAAASLSYSNEAASAVQFFLDDPGKKAMSGMKEQLSRLRQSEKYVTEKRIAALIDTNDSLRSLLYGMAVLLAVLTIAFSFFVSRNITRNIRRVTTAIADIARSGGDLTKRVEVKATDETWELGQETNRLLATMQTMMRQIQEQAARLVAVSKRIGEGAAGTVEINGQVSEAVSRVAIGAENQVAHTQEISAIMQENMGGLDLAAKGTRQVAELAKTTQAAAESGSRNLDETQEEVAKIDRAFTVIQSSIGQLSQQSNEILGIVGYMSDISTKTNLLSLNATIEAARAGEYGRGFGVVAAEIRKLADQTAQSAGGIEATLKRMNQDVEMIVQLTASSSKTVYNGTSAIREAESNVRQIVDNVDALTSQVIEAASSISQIAAGSGSVVRSVEEISRVTEETSAFTEQMSAMVQEQTMVLSEFALTSEQLLEVSGALKAAVGHFKVDEDDAQDPPSADTKAAQGAGEADDEGQHAAFKPAVL</sequence>
<keyword evidence="2" id="KW-1003">Cell membrane</keyword>
<feature type="domain" description="HAMP" evidence="10">
    <location>
        <begin position="211"/>
        <end position="265"/>
    </location>
</feature>
<dbReference type="InterPro" id="IPR007891">
    <property type="entry name" value="CHASE3"/>
</dbReference>
<dbReference type="Pfam" id="PF00672">
    <property type="entry name" value="HAMP"/>
    <property type="match status" value="1"/>
</dbReference>
<dbReference type="CDD" id="cd06225">
    <property type="entry name" value="HAMP"/>
    <property type="match status" value="1"/>
</dbReference>
<evidence type="ECO:0000256" key="7">
    <source>
        <dbReference type="SAM" id="MobiDB-lite"/>
    </source>
</evidence>
<comment type="similarity">
    <text evidence="5">Belongs to the methyl-accepting chemotaxis (MCP) protein family.</text>
</comment>
<keyword evidence="3 8" id="KW-0472">Membrane</keyword>
<evidence type="ECO:0000256" key="2">
    <source>
        <dbReference type="ARBA" id="ARBA00022475"/>
    </source>
</evidence>
<evidence type="ECO:0000313" key="12">
    <source>
        <dbReference type="Proteomes" id="UP001589818"/>
    </source>
</evidence>
<protein>
    <submittedName>
        <fullName evidence="11">Methyl-accepting chemotaxis protein</fullName>
    </submittedName>
</protein>
<evidence type="ECO:0000256" key="3">
    <source>
        <dbReference type="ARBA" id="ARBA00023136"/>
    </source>
</evidence>
<dbReference type="PROSITE" id="PS50111">
    <property type="entry name" value="CHEMOTAXIS_TRANSDUC_2"/>
    <property type="match status" value="1"/>
</dbReference>
<comment type="subcellular location">
    <subcellularLocation>
        <location evidence="1">Cell membrane</location>
    </subcellularLocation>
</comment>
<keyword evidence="8" id="KW-0812">Transmembrane</keyword>
<feature type="region of interest" description="Disordered" evidence="7">
    <location>
        <begin position="571"/>
        <end position="606"/>
    </location>
</feature>
<proteinExistence type="inferred from homology"/>
<evidence type="ECO:0000256" key="6">
    <source>
        <dbReference type="PROSITE-ProRule" id="PRU00284"/>
    </source>
</evidence>
<dbReference type="Pfam" id="PF00015">
    <property type="entry name" value="MCPsignal"/>
    <property type="match status" value="1"/>
</dbReference>
<evidence type="ECO:0000256" key="5">
    <source>
        <dbReference type="ARBA" id="ARBA00029447"/>
    </source>
</evidence>
<dbReference type="InterPro" id="IPR004089">
    <property type="entry name" value="MCPsignal_dom"/>
</dbReference>
<reference evidence="11 12" key="1">
    <citation type="submission" date="2024-09" db="EMBL/GenBank/DDBJ databases">
        <authorList>
            <person name="Sun Q."/>
            <person name="Mori K."/>
        </authorList>
    </citation>
    <scope>NUCLEOTIDE SEQUENCE [LARGE SCALE GENOMIC DNA]</scope>
    <source>
        <strain evidence="11 12">CCM 4839</strain>
    </source>
</reference>
<gene>
    <name evidence="11" type="ORF">ACFFJ8_28265</name>
</gene>
<dbReference type="Gene3D" id="1.10.287.950">
    <property type="entry name" value="Methyl-accepting chemotaxis protein"/>
    <property type="match status" value="1"/>
</dbReference>
<evidence type="ECO:0000313" key="11">
    <source>
        <dbReference type="EMBL" id="MFC0395249.1"/>
    </source>
</evidence>
<dbReference type="SUPFAM" id="SSF58104">
    <property type="entry name" value="Methyl-accepting chemotaxis protein (MCP) signaling domain"/>
    <property type="match status" value="1"/>
</dbReference>
<keyword evidence="4 6" id="KW-0807">Transducer</keyword>
<dbReference type="PROSITE" id="PS50885">
    <property type="entry name" value="HAMP"/>
    <property type="match status" value="1"/>
</dbReference>
<dbReference type="SMART" id="SM00304">
    <property type="entry name" value="HAMP"/>
    <property type="match status" value="1"/>
</dbReference>
<feature type="transmembrane region" description="Helical" evidence="8">
    <location>
        <begin position="190"/>
        <end position="209"/>
    </location>
</feature>
<feature type="domain" description="Methyl-accepting transducer" evidence="9">
    <location>
        <begin position="284"/>
        <end position="520"/>
    </location>
</feature>
<organism evidence="11 12">
    <name type="scientific">Paenibacillus mendelii</name>
    <dbReference type="NCBI Taxonomy" id="206163"/>
    <lineage>
        <taxon>Bacteria</taxon>
        <taxon>Bacillati</taxon>
        <taxon>Bacillota</taxon>
        <taxon>Bacilli</taxon>
        <taxon>Bacillales</taxon>
        <taxon>Paenibacillaceae</taxon>
        <taxon>Paenibacillus</taxon>
    </lineage>
</organism>
<dbReference type="EMBL" id="JBHLVF010000041">
    <property type="protein sequence ID" value="MFC0395249.1"/>
    <property type="molecule type" value="Genomic_DNA"/>
</dbReference>
<comment type="caution">
    <text evidence="11">The sequence shown here is derived from an EMBL/GenBank/DDBJ whole genome shotgun (WGS) entry which is preliminary data.</text>
</comment>
<evidence type="ECO:0000256" key="1">
    <source>
        <dbReference type="ARBA" id="ARBA00004236"/>
    </source>
</evidence>
<name>A0ABV6JIC8_9BACL</name>
<evidence type="ECO:0000256" key="8">
    <source>
        <dbReference type="SAM" id="Phobius"/>
    </source>
</evidence>
<keyword evidence="8" id="KW-1133">Transmembrane helix</keyword>